<feature type="domain" description="Peptidase S9 prolyl oligopeptidase catalytic" evidence="1">
    <location>
        <begin position="533"/>
        <end position="729"/>
    </location>
</feature>
<protein>
    <submittedName>
        <fullName evidence="3">Prolyl tripeptidyl peptidase</fullName>
    </submittedName>
</protein>
<dbReference type="InterPro" id="IPR002469">
    <property type="entry name" value="Peptidase_S9B_N"/>
</dbReference>
<dbReference type="Pfam" id="PF00326">
    <property type="entry name" value="Peptidase_S9"/>
    <property type="match status" value="1"/>
</dbReference>
<dbReference type="OrthoDB" id="9812921at2"/>
<dbReference type="PANTHER" id="PTHR11731">
    <property type="entry name" value="PROTEASE FAMILY S9B,C DIPEPTIDYL-PEPTIDASE IV-RELATED"/>
    <property type="match status" value="1"/>
</dbReference>
<sequence>MREANISLRIRKFNISNLDRTMKKIYLILGAFLFTLTAMAQKQMSLEDAVLGRYSYLYPRQISQLQWRNNQSLVYLQTDTIWETGVADQQSHALLTTTDLSKIAQGQQIDFAHIGAFRFHTEDEIIFNNGNQISFFNLNSKQFTGKLETPQDGEASDLSPQARAVAYVKGQNLFIQKDGQDIQVTHETQPGVVCGRYVHRREFGIEKGTFWSPSGKYLAFYRKDESMVKDYPLVDFMTRQAEATPVKYPMAGMTSHQVTIGIYNVEEGTTSYLKTAGPDDHYLTNLSWGPDEKYIYLAELNRDQNQMQLNQYLVAEGKKVKTILEESRSTYVEPQHSLVFSKTNNDQFYYWTRNDGWFHLYLYNTQGELIRQLTKGNWEVTEFYGTDANEKYAYIQATKESPLDRHIYRVNLKNGEMTKLDDQAGTHKANFSPSFNYMTDNWSACANPGQTDLRKTNGKLLRTLSKADNTLADYQLGENKIVNLKAADDSTELYGRMILPTNFDPNKKYPAIVYVYGGPHAQLVNNTWHNDANWWFYYMASKGYLMFTVDSRGSANRGQAFEEVIHRQLGVEETKDQMKGIDYLKSLPYVDQNRIGVHGWSFGGFMTLNLMLRQPETFKVGVAGGPVVDWEMYEVMYGERYMDRPQENPDGYSECNMVNHVSTLQGKLMLIHGVQDDTVVMQHSMKFLRACIQQNKQVDFFAYPTHPHNVRGRDRLHLMDKISQYFFDYL</sequence>
<organism evidence="3 4">
    <name type="scientific">Mangrovibacterium marinum</name>
    <dbReference type="NCBI Taxonomy" id="1639118"/>
    <lineage>
        <taxon>Bacteria</taxon>
        <taxon>Pseudomonadati</taxon>
        <taxon>Bacteroidota</taxon>
        <taxon>Bacteroidia</taxon>
        <taxon>Marinilabiliales</taxon>
        <taxon>Prolixibacteraceae</taxon>
        <taxon>Mangrovibacterium</taxon>
    </lineage>
</organism>
<dbReference type="Proteomes" id="UP000243525">
    <property type="component" value="Unassembled WGS sequence"/>
</dbReference>
<gene>
    <name evidence="3" type="ORF">C8N47_11348</name>
</gene>
<dbReference type="PANTHER" id="PTHR11731:SF193">
    <property type="entry name" value="DIPEPTIDYL PEPTIDASE 9"/>
    <property type="match status" value="1"/>
</dbReference>
<dbReference type="Gene3D" id="2.140.10.30">
    <property type="entry name" value="Dipeptidylpeptidase IV, N-terminal domain"/>
    <property type="match status" value="1"/>
</dbReference>
<dbReference type="InterPro" id="IPR050278">
    <property type="entry name" value="Serine_Prot_S9B/DPPIV"/>
</dbReference>
<dbReference type="GO" id="GO:0008239">
    <property type="term" value="F:dipeptidyl-peptidase activity"/>
    <property type="evidence" value="ECO:0007669"/>
    <property type="project" value="TreeGrafter"/>
</dbReference>
<dbReference type="InterPro" id="IPR001375">
    <property type="entry name" value="Peptidase_S9_cat"/>
</dbReference>
<accession>A0A2T5BZU4</accession>
<dbReference type="AlphaFoldDB" id="A0A2T5BZU4"/>
<dbReference type="EMBL" id="QAAD01000013">
    <property type="protein sequence ID" value="PTN07783.1"/>
    <property type="molecule type" value="Genomic_DNA"/>
</dbReference>
<evidence type="ECO:0000313" key="3">
    <source>
        <dbReference type="EMBL" id="PTN07783.1"/>
    </source>
</evidence>
<reference evidence="3 4" key="1">
    <citation type="submission" date="2018-04" db="EMBL/GenBank/DDBJ databases">
        <title>Genomic Encyclopedia of Archaeal and Bacterial Type Strains, Phase II (KMG-II): from individual species to whole genera.</title>
        <authorList>
            <person name="Goeker M."/>
        </authorList>
    </citation>
    <scope>NUCLEOTIDE SEQUENCE [LARGE SCALE GENOMIC DNA]</scope>
    <source>
        <strain evidence="3 4">DSM 28823</strain>
    </source>
</reference>
<evidence type="ECO:0000259" key="1">
    <source>
        <dbReference type="Pfam" id="PF00326"/>
    </source>
</evidence>
<dbReference type="Pfam" id="PF00930">
    <property type="entry name" value="DPPIV_N"/>
    <property type="match status" value="1"/>
</dbReference>
<dbReference type="InterPro" id="IPR029058">
    <property type="entry name" value="AB_hydrolase_fold"/>
</dbReference>
<dbReference type="SUPFAM" id="SSF82171">
    <property type="entry name" value="DPP6 N-terminal domain-like"/>
    <property type="match status" value="1"/>
</dbReference>
<name>A0A2T5BZU4_9BACT</name>
<feature type="domain" description="Dipeptidylpeptidase IV N-terminal" evidence="2">
    <location>
        <begin position="136"/>
        <end position="448"/>
    </location>
</feature>
<comment type="caution">
    <text evidence="3">The sequence shown here is derived from an EMBL/GenBank/DDBJ whole genome shotgun (WGS) entry which is preliminary data.</text>
</comment>
<dbReference type="GO" id="GO:0006508">
    <property type="term" value="P:proteolysis"/>
    <property type="evidence" value="ECO:0007669"/>
    <property type="project" value="InterPro"/>
</dbReference>
<evidence type="ECO:0000259" key="2">
    <source>
        <dbReference type="Pfam" id="PF00930"/>
    </source>
</evidence>
<dbReference type="GO" id="GO:0008236">
    <property type="term" value="F:serine-type peptidase activity"/>
    <property type="evidence" value="ECO:0007669"/>
    <property type="project" value="InterPro"/>
</dbReference>
<dbReference type="SUPFAM" id="SSF53474">
    <property type="entry name" value="alpha/beta-Hydrolases"/>
    <property type="match status" value="1"/>
</dbReference>
<keyword evidence="4" id="KW-1185">Reference proteome</keyword>
<dbReference type="Gene3D" id="3.40.50.1820">
    <property type="entry name" value="alpha/beta hydrolase"/>
    <property type="match status" value="1"/>
</dbReference>
<evidence type="ECO:0000313" key="4">
    <source>
        <dbReference type="Proteomes" id="UP000243525"/>
    </source>
</evidence>
<proteinExistence type="predicted"/>